<name>A0A915KPJ8_ROMCU</name>
<reference evidence="2" key="1">
    <citation type="submission" date="2022-11" db="UniProtKB">
        <authorList>
            <consortium name="WormBaseParasite"/>
        </authorList>
    </citation>
    <scope>IDENTIFICATION</scope>
</reference>
<accession>A0A915KPJ8</accession>
<dbReference type="WBParaSite" id="nRc.2.0.1.t39975-RA">
    <property type="protein sequence ID" value="nRc.2.0.1.t39975-RA"/>
    <property type="gene ID" value="nRc.2.0.1.g39975"/>
</dbReference>
<protein>
    <submittedName>
        <fullName evidence="2">Uncharacterized protein</fullName>
    </submittedName>
</protein>
<organism evidence="1 2">
    <name type="scientific">Romanomermis culicivorax</name>
    <name type="common">Nematode worm</name>
    <dbReference type="NCBI Taxonomy" id="13658"/>
    <lineage>
        <taxon>Eukaryota</taxon>
        <taxon>Metazoa</taxon>
        <taxon>Ecdysozoa</taxon>
        <taxon>Nematoda</taxon>
        <taxon>Enoplea</taxon>
        <taxon>Dorylaimia</taxon>
        <taxon>Mermithida</taxon>
        <taxon>Mermithoidea</taxon>
        <taxon>Mermithidae</taxon>
        <taxon>Romanomermis</taxon>
    </lineage>
</organism>
<sequence length="59" mass="6641">MISASENEEKNMFRYKMLENGQKSAVQGCLVEGKTWPPFQKIALRVFSSLESTASVTEL</sequence>
<dbReference type="AlphaFoldDB" id="A0A915KPJ8"/>
<evidence type="ECO:0000313" key="1">
    <source>
        <dbReference type="Proteomes" id="UP000887565"/>
    </source>
</evidence>
<proteinExistence type="predicted"/>
<dbReference type="Proteomes" id="UP000887565">
    <property type="component" value="Unplaced"/>
</dbReference>
<keyword evidence="1" id="KW-1185">Reference proteome</keyword>
<evidence type="ECO:0000313" key="2">
    <source>
        <dbReference type="WBParaSite" id="nRc.2.0.1.t39975-RA"/>
    </source>
</evidence>